<organism evidence="2 3">
    <name type="scientific">Paraburkholderia edwinii</name>
    <dbReference type="NCBI Taxonomy" id="2861782"/>
    <lineage>
        <taxon>Bacteria</taxon>
        <taxon>Pseudomonadati</taxon>
        <taxon>Pseudomonadota</taxon>
        <taxon>Betaproteobacteria</taxon>
        <taxon>Burkholderiales</taxon>
        <taxon>Burkholderiaceae</taxon>
        <taxon>Paraburkholderia</taxon>
    </lineage>
</organism>
<gene>
    <name evidence="2" type="ORF">KZJ38_18410</name>
</gene>
<dbReference type="RefSeq" id="WP_219797614.1">
    <property type="nucleotide sequence ID" value="NZ_CP080095.1"/>
</dbReference>
<proteinExistence type="predicted"/>
<accession>A0ABX8UI37</accession>
<evidence type="ECO:0000313" key="3">
    <source>
        <dbReference type="Proteomes" id="UP000826462"/>
    </source>
</evidence>
<keyword evidence="1" id="KW-0812">Transmembrane</keyword>
<reference evidence="2 3" key="1">
    <citation type="submission" date="2021-07" db="EMBL/GenBank/DDBJ databases">
        <title>Paraburkholderia edwinii protects Aspergillus sp. from phenazines by acting as a toxin sponge.</title>
        <authorList>
            <person name="Dahlstrom K.M."/>
            <person name="Newman D.K."/>
        </authorList>
    </citation>
    <scope>NUCLEOTIDE SEQUENCE [LARGE SCALE GENOMIC DNA]</scope>
    <source>
        <strain evidence="2 3">Pe01</strain>
    </source>
</reference>
<keyword evidence="1" id="KW-0472">Membrane</keyword>
<feature type="transmembrane region" description="Helical" evidence="1">
    <location>
        <begin position="16"/>
        <end position="35"/>
    </location>
</feature>
<keyword evidence="3" id="KW-1185">Reference proteome</keyword>
<dbReference type="EMBL" id="CP080095">
    <property type="protein sequence ID" value="QYD68221.1"/>
    <property type="molecule type" value="Genomic_DNA"/>
</dbReference>
<evidence type="ECO:0000313" key="2">
    <source>
        <dbReference type="EMBL" id="QYD68221.1"/>
    </source>
</evidence>
<protein>
    <submittedName>
        <fullName evidence="2">Uncharacterized protein</fullName>
    </submittedName>
</protein>
<sequence>MEHTSAKRKALYRKFLVGYFCLLGIPLMILALSIYKGAGGAGLVPGIPVYLLLLGGATYQFIKELRSLKREEQESAPKESKQ</sequence>
<dbReference type="Proteomes" id="UP000826462">
    <property type="component" value="Chromosome 1"/>
</dbReference>
<keyword evidence="1" id="KW-1133">Transmembrane helix</keyword>
<name>A0ABX8UI37_9BURK</name>
<evidence type="ECO:0000256" key="1">
    <source>
        <dbReference type="SAM" id="Phobius"/>
    </source>
</evidence>
<feature type="transmembrane region" description="Helical" evidence="1">
    <location>
        <begin position="41"/>
        <end position="62"/>
    </location>
</feature>